<organism evidence="2 4">
    <name type="scientific">Diaphorina citri</name>
    <name type="common">Asian citrus psyllid</name>
    <dbReference type="NCBI Taxonomy" id="121845"/>
    <lineage>
        <taxon>Eukaryota</taxon>
        <taxon>Metazoa</taxon>
        <taxon>Ecdysozoa</taxon>
        <taxon>Arthropoda</taxon>
        <taxon>Hexapoda</taxon>
        <taxon>Insecta</taxon>
        <taxon>Pterygota</taxon>
        <taxon>Neoptera</taxon>
        <taxon>Paraneoptera</taxon>
        <taxon>Hemiptera</taxon>
        <taxon>Sternorrhyncha</taxon>
        <taxon>Psylloidea</taxon>
        <taxon>Psyllidae</taxon>
        <taxon>Diaphorininae</taxon>
        <taxon>Diaphorina</taxon>
    </lineage>
</organism>
<dbReference type="Pfam" id="PF03392">
    <property type="entry name" value="OS-D"/>
    <property type="match status" value="1"/>
</dbReference>
<accession>A0A1S4ELV4</accession>
<dbReference type="SMR" id="A0A1S4ELV4"/>
<reference evidence="3 4" key="1">
    <citation type="submission" date="2025-04" db="UniProtKB">
        <authorList>
            <consortium name="RefSeq"/>
        </authorList>
    </citation>
    <scope>IDENTIFICATION</scope>
</reference>
<evidence type="ECO:0000256" key="1">
    <source>
        <dbReference type="SAM" id="SignalP"/>
    </source>
</evidence>
<keyword evidence="2" id="KW-1185">Reference proteome</keyword>
<dbReference type="GeneID" id="103518014"/>
<evidence type="ECO:0000313" key="4">
    <source>
        <dbReference type="RefSeq" id="XP_017303150.1"/>
    </source>
</evidence>
<dbReference type="InterPro" id="IPR005055">
    <property type="entry name" value="A10/PebIII"/>
</dbReference>
<keyword evidence="1" id="KW-0732">Signal</keyword>
<dbReference type="AlphaFoldDB" id="A0A1S4ELV4"/>
<feature type="signal peptide" evidence="1">
    <location>
        <begin position="1"/>
        <end position="20"/>
    </location>
</feature>
<dbReference type="Proteomes" id="UP000079169">
    <property type="component" value="Unplaced"/>
</dbReference>
<dbReference type="PaxDb" id="121845-A0A1S4ELV4"/>
<dbReference type="PANTHER" id="PTHR11257">
    <property type="entry name" value="CHEMOSENSORY PROTEIN-RELATED"/>
    <property type="match status" value="1"/>
</dbReference>
<dbReference type="RefSeq" id="XP_017303149.1">
    <property type="nucleotide sequence ID" value="XM_017447660.2"/>
</dbReference>
<dbReference type="PANTHER" id="PTHR11257:SF12">
    <property type="entry name" value="EJACULATORY BULB-SPECIFIC PROTEIN 3-RELATED"/>
    <property type="match status" value="1"/>
</dbReference>
<dbReference type="Gene3D" id="1.10.2080.10">
    <property type="entry name" value="Insect odorant-binding protein A10/Ejaculatory bulb-specific protein 3"/>
    <property type="match status" value="1"/>
</dbReference>
<feature type="chain" id="PRO_5010480993" evidence="1">
    <location>
        <begin position="21"/>
        <end position="136"/>
    </location>
</feature>
<name>A0A1S4ELV4_DIACI</name>
<dbReference type="SUPFAM" id="SSF100910">
    <property type="entry name" value="Chemosensory protein Csp2"/>
    <property type="match status" value="1"/>
</dbReference>
<evidence type="ECO:0000313" key="2">
    <source>
        <dbReference type="Proteomes" id="UP000079169"/>
    </source>
</evidence>
<protein>
    <submittedName>
        <fullName evidence="3 4">Ejaculatory bulb-specific protein 3-like</fullName>
    </submittedName>
</protein>
<dbReference type="InterPro" id="IPR036682">
    <property type="entry name" value="OS_D_A10/PebIII_sf"/>
</dbReference>
<evidence type="ECO:0000313" key="3">
    <source>
        <dbReference type="RefSeq" id="XP_017303149.1"/>
    </source>
</evidence>
<dbReference type="GeneID" id="108253528"/>
<dbReference type="RefSeq" id="XP_017303150.1">
    <property type="nucleotide sequence ID" value="XM_017447661.2"/>
</dbReference>
<dbReference type="OMA" id="IDYMIQN"/>
<proteinExistence type="predicted"/>
<dbReference type="KEGG" id="dci:103518014"/>
<gene>
    <name evidence="4" type="primary">LOC108253528</name>
    <name evidence="3" type="synonym">LOC103518014</name>
</gene>
<sequence>MFKLCSAAVGLFLAVQLVAGKPAGEKYTTKYDNVDLDQILKNDRLFNNYYNCLLDKGKCSPDGQELKNKLPDAIATECKSCSEKQKEGSKKIFKYLIDNKPEQWAELEKKFDPNGTYKAKYQKELSDLKAGKPVKI</sequence>
<dbReference type="KEGG" id="dci:108253528"/>